<evidence type="ECO:0000313" key="1">
    <source>
        <dbReference type="EMBL" id="KCZ73384.1"/>
    </source>
</evidence>
<dbReference type="Proteomes" id="UP000027153">
    <property type="component" value="Unassembled WGS sequence"/>
</dbReference>
<sequence length="329" mass="37906">MLLPRQRLMVLLNEVYYSGGNIIEVSYPPLDLLYSITLGERCRLSILNKTEYNEKRIDTIKTIGESGKEIPNFNSYIDTITASGILPPKNAKEIETAINEKCMRDIFKGDKMLFIGFDTNILMLRQNRMIIDIYRNRGGICLSYLLSRELARKWDRKYRFEDLQNLHPQMAFMENFPNQPVLSARAARLGSVEYRLIRNNPHTREIMTGDGADLEIVSSYKKFERDNDVDVVLVSGDMNFAGMARDAHMNVIQVKKQTDASQRIEIDWEQAAELIYTSAITYGYVSLNGMDIYGIWTGKTDDDWNAENLSITLEGELARKIKRDMEILQ</sequence>
<reference evidence="1 2" key="1">
    <citation type="journal article" date="2013" name="Nature">
        <title>Anaerobic oxidation of methane coupled to nitrate reduction in a novel archaeal lineage.</title>
        <authorList>
            <person name="Haroon M.F."/>
            <person name="Hu S."/>
            <person name="Shi Y."/>
            <person name="Imelfort M."/>
            <person name="Keller J."/>
            <person name="Hugenholtz P."/>
            <person name="Yuan Z."/>
            <person name="Tyson G.W."/>
        </authorList>
    </citation>
    <scope>NUCLEOTIDE SEQUENCE [LARGE SCALE GENOMIC DNA]</scope>
    <source>
        <strain evidence="1 2">ANME-2d</strain>
    </source>
</reference>
<organism evidence="1 2">
    <name type="scientific">Candidatus Methanoperedens nitratireducens</name>
    <dbReference type="NCBI Taxonomy" id="1392998"/>
    <lineage>
        <taxon>Archaea</taxon>
        <taxon>Methanobacteriati</taxon>
        <taxon>Methanobacteriota</taxon>
        <taxon>Stenosarchaea group</taxon>
        <taxon>Methanomicrobia</taxon>
        <taxon>Methanosarcinales</taxon>
        <taxon>ANME-2 cluster</taxon>
        <taxon>Candidatus Methanoperedentaceae</taxon>
        <taxon>Candidatus Methanoperedens</taxon>
    </lineage>
</organism>
<proteinExistence type="predicted"/>
<dbReference type="AlphaFoldDB" id="A0A062VCI1"/>
<keyword evidence="2" id="KW-1185">Reference proteome</keyword>
<evidence type="ECO:0000313" key="2">
    <source>
        <dbReference type="Proteomes" id="UP000027153"/>
    </source>
</evidence>
<accession>A0A062VCI1</accession>
<dbReference type="EMBL" id="JMIY01000001">
    <property type="protein sequence ID" value="KCZ73384.1"/>
    <property type="molecule type" value="Genomic_DNA"/>
</dbReference>
<name>A0A062VCI1_9EURY</name>
<protein>
    <recommendedName>
        <fullName evidence="3">NYN domain-containing protein</fullName>
    </recommendedName>
</protein>
<evidence type="ECO:0008006" key="3">
    <source>
        <dbReference type="Google" id="ProtNLM"/>
    </source>
</evidence>
<comment type="caution">
    <text evidence="1">The sequence shown here is derived from an EMBL/GenBank/DDBJ whole genome shotgun (WGS) entry which is preliminary data.</text>
</comment>
<gene>
    <name evidence="1" type="ORF">ANME2D_00450</name>
</gene>